<evidence type="ECO:0000256" key="2">
    <source>
        <dbReference type="ARBA" id="ARBA00022692"/>
    </source>
</evidence>
<evidence type="ECO:0000259" key="8">
    <source>
        <dbReference type="PROSITE" id="PS50893"/>
    </source>
</evidence>
<keyword evidence="3" id="KW-0547">Nucleotide-binding</keyword>
<feature type="transmembrane region" description="Helical" evidence="7">
    <location>
        <begin position="132"/>
        <end position="150"/>
    </location>
</feature>
<organism evidence="10 11">
    <name type="scientific">Thomasclavelia spiroformis</name>
    <dbReference type="NCBI Taxonomy" id="29348"/>
    <lineage>
        <taxon>Bacteria</taxon>
        <taxon>Bacillati</taxon>
        <taxon>Bacillota</taxon>
        <taxon>Erysipelotrichia</taxon>
        <taxon>Erysipelotrichales</taxon>
        <taxon>Coprobacillaceae</taxon>
        <taxon>Thomasclavelia</taxon>
    </lineage>
</organism>
<dbReference type="GO" id="GO:0005524">
    <property type="term" value="F:ATP binding"/>
    <property type="evidence" value="ECO:0007669"/>
    <property type="project" value="UniProtKB-KW"/>
</dbReference>
<evidence type="ECO:0000256" key="7">
    <source>
        <dbReference type="SAM" id="Phobius"/>
    </source>
</evidence>
<evidence type="ECO:0000313" key="10">
    <source>
        <dbReference type="EMBL" id="RGO06938.1"/>
    </source>
</evidence>
<feature type="domain" description="ABC transmembrane type-1" evidence="9">
    <location>
        <begin position="1"/>
        <end position="275"/>
    </location>
</feature>
<dbReference type="InterPro" id="IPR003593">
    <property type="entry name" value="AAA+_ATPase"/>
</dbReference>
<dbReference type="PROSITE" id="PS50893">
    <property type="entry name" value="ABC_TRANSPORTER_2"/>
    <property type="match status" value="1"/>
</dbReference>
<dbReference type="SUPFAM" id="SSF52540">
    <property type="entry name" value="P-loop containing nucleoside triphosphate hydrolases"/>
    <property type="match status" value="1"/>
</dbReference>
<gene>
    <name evidence="10" type="ORF">DXB31_10930</name>
</gene>
<dbReference type="GO" id="GO:0034040">
    <property type="term" value="F:ATPase-coupled lipid transmembrane transporter activity"/>
    <property type="evidence" value="ECO:0007669"/>
    <property type="project" value="TreeGrafter"/>
</dbReference>
<dbReference type="Pfam" id="PF00664">
    <property type="entry name" value="ABC_membrane"/>
    <property type="match status" value="1"/>
</dbReference>
<reference evidence="10 11" key="1">
    <citation type="submission" date="2018-08" db="EMBL/GenBank/DDBJ databases">
        <title>A genome reference for cultivated species of the human gut microbiota.</title>
        <authorList>
            <person name="Zou Y."/>
            <person name="Xue W."/>
            <person name="Luo G."/>
        </authorList>
    </citation>
    <scope>NUCLEOTIDE SEQUENCE [LARGE SCALE GENOMIC DNA]</scope>
    <source>
        <strain evidence="10 11">OM02-6</strain>
    </source>
</reference>
<feature type="transmembrane region" description="Helical" evidence="7">
    <location>
        <begin position="212"/>
        <end position="230"/>
    </location>
</feature>
<dbReference type="InterPro" id="IPR036640">
    <property type="entry name" value="ABC1_TM_sf"/>
</dbReference>
<dbReference type="PANTHER" id="PTHR24221:SF654">
    <property type="entry name" value="ATP-BINDING CASSETTE SUB-FAMILY B MEMBER 6"/>
    <property type="match status" value="1"/>
</dbReference>
<name>A0A3E5FPB4_9FIRM</name>
<dbReference type="InterPro" id="IPR003439">
    <property type="entry name" value="ABC_transporter-like_ATP-bd"/>
</dbReference>
<dbReference type="Pfam" id="PF00005">
    <property type="entry name" value="ABC_tran"/>
    <property type="match status" value="1"/>
</dbReference>
<evidence type="ECO:0000259" key="9">
    <source>
        <dbReference type="PROSITE" id="PS50929"/>
    </source>
</evidence>
<dbReference type="EMBL" id="QSVF01000038">
    <property type="protein sequence ID" value="RGO06938.1"/>
    <property type="molecule type" value="Genomic_DNA"/>
</dbReference>
<dbReference type="PROSITE" id="PS50929">
    <property type="entry name" value="ABC_TM1F"/>
    <property type="match status" value="1"/>
</dbReference>
<sequence length="527" mass="59703">MLISLCFILIALLSKQILDLATGDRSGSIVLMSLYLIMVILFQALCNIVSSNCRIRAQVKIENRLKENMLLKLLSKQYEEILEFHTGELMNRFTSDIEFVVAGLISFIPQVISLFTKIIAGLGVLFYMDKNLTLGILLAGLLVIVLGRIYSLKFRYLHKQIQHTGGIVRSFMQECLDNVIVVKSYNNEDLIKEQLVLKQEQYFRAKVKQNTISNLASTGIYIIMSTGYYVTLSYGALQISRGVLTFGTLMAFLQILNQIKGPFRNVSGLLPQYESMIASAQRLREIENLKNEDRRHSNVIIDEFYEKFESIDFINCSFAYKDKVVFEKINIRIKQGAVMAIVGESGQGKTTLFHLLLGLYQVNSGDIYWRLKDKKIKLDASTRSLFAYVPQGNLILSGTIKDNIMFGNPRATEAQLKEVIRISCLDSVLEKLKYGIETELKEHGSGLSQGQNQRIAIARALLSEAPILLLDECTSSLDAETEYRLLKNLREYHKKTVLCISHRQAAIMACDGVLKIEPRKIALDYNE</sequence>
<evidence type="ECO:0000256" key="5">
    <source>
        <dbReference type="ARBA" id="ARBA00022989"/>
    </source>
</evidence>
<dbReference type="Gene3D" id="1.20.1560.10">
    <property type="entry name" value="ABC transporter type 1, transmembrane domain"/>
    <property type="match status" value="1"/>
</dbReference>
<protein>
    <submittedName>
        <fullName evidence="10">ABC transporter ATP-binding protein</fullName>
    </submittedName>
</protein>
<feature type="transmembrane region" description="Helical" evidence="7">
    <location>
        <begin position="99"/>
        <end position="126"/>
    </location>
</feature>
<keyword evidence="4 10" id="KW-0067">ATP-binding</keyword>
<dbReference type="Proteomes" id="UP000261087">
    <property type="component" value="Unassembled WGS sequence"/>
</dbReference>
<evidence type="ECO:0000256" key="3">
    <source>
        <dbReference type="ARBA" id="ARBA00022741"/>
    </source>
</evidence>
<dbReference type="SMART" id="SM00382">
    <property type="entry name" value="AAA"/>
    <property type="match status" value="1"/>
</dbReference>
<keyword evidence="6 7" id="KW-0472">Membrane</keyword>
<dbReference type="InterPro" id="IPR039421">
    <property type="entry name" value="Type_1_exporter"/>
</dbReference>
<dbReference type="AlphaFoldDB" id="A0A3E5FPB4"/>
<dbReference type="GO" id="GO:0016887">
    <property type="term" value="F:ATP hydrolysis activity"/>
    <property type="evidence" value="ECO:0007669"/>
    <property type="project" value="InterPro"/>
</dbReference>
<dbReference type="GO" id="GO:0005886">
    <property type="term" value="C:plasma membrane"/>
    <property type="evidence" value="ECO:0007669"/>
    <property type="project" value="UniProtKB-SubCell"/>
</dbReference>
<dbReference type="InterPro" id="IPR027417">
    <property type="entry name" value="P-loop_NTPase"/>
</dbReference>
<keyword evidence="2 7" id="KW-0812">Transmembrane</keyword>
<comment type="caution">
    <text evidence="10">The sequence shown here is derived from an EMBL/GenBank/DDBJ whole genome shotgun (WGS) entry which is preliminary data.</text>
</comment>
<proteinExistence type="predicted"/>
<dbReference type="Gene3D" id="3.40.50.300">
    <property type="entry name" value="P-loop containing nucleotide triphosphate hydrolases"/>
    <property type="match status" value="1"/>
</dbReference>
<dbReference type="InterPro" id="IPR011527">
    <property type="entry name" value="ABC1_TM_dom"/>
</dbReference>
<dbReference type="SUPFAM" id="SSF90123">
    <property type="entry name" value="ABC transporter transmembrane region"/>
    <property type="match status" value="1"/>
</dbReference>
<dbReference type="GO" id="GO:0140359">
    <property type="term" value="F:ABC-type transporter activity"/>
    <property type="evidence" value="ECO:0007669"/>
    <property type="project" value="InterPro"/>
</dbReference>
<evidence type="ECO:0000256" key="6">
    <source>
        <dbReference type="ARBA" id="ARBA00023136"/>
    </source>
</evidence>
<comment type="subcellular location">
    <subcellularLocation>
        <location evidence="1">Cell membrane</location>
        <topology evidence="1">Multi-pass membrane protein</topology>
    </subcellularLocation>
</comment>
<dbReference type="CDD" id="cd07346">
    <property type="entry name" value="ABC_6TM_exporters"/>
    <property type="match status" value="1"/>
</dbReference>
<feature type="transmembrane region" description="Helical" evidence="7">
    <location>
        <begin position="29"/>
        <end position="50"/>
    </location>
</feature>
<feature type="domain" description="ABC transporter" evidence="8">
    <location>
        <begin position="311"/>
        <end position="526"/>
    </location>
</feature>
<keyword evidence="5 7" id="KW-1133">Transmembrane helix</keyword>
<accession>A0A3E5FPB4</accession>
<evidence type="ECO:0000256" key="4">
    <source>
        <dbReference type="ARBA" id="ARBA00022840"/>
    </source>
</evidence>
<evidence type="ECO:0000313" key="11">
    <source>
        <dbReference type="Proteomes" id="UP000261087"/>
    </source>
</evidence>
<dbReference type="PANTHER" id="PTHR24221">
    <property type="entry name" value="ATP-BINDING CASSETTE SUB-FAMILY B"/>
    <property type="match status" value="1"/>
</dbReference>
<evidence type="ECO:0000256" key="1">
    <source>
        <dbReference type="ARBA" id="ARBA00004651"/>
    </source>
</evidence>